<dbReference type="InterPro" id="IPR029501">
    <property type="entry name" value="EndoU_bac"/>
</dbReference>
<dbReference type="KEGG" id="lgo:JCM16774_1917"/>
<evidence type="ECO:0000256" key="2">
    <source>
        <dbReference type="SAM" id="Phobius"/>
    </source>
</evidence>
<feature type="compositionally biased region" description="Basic residues" evidence="1">
    <location>
        <begin position="59"/>
        <end position="69"/>
    </location>
</feature>
<accession>A0A510JEZ2</accession>
<keyword evidence="2" id="KW-1133">Transmembrane helix</keyword>
<protein>
    <recommendedName>
        <fullName evidence="3">Bacterial EndoU nuclease domain-containing protein</fullName>
    </recommendedName>
</protein>
<proteinExistence type="predicted"/>
<dbReference type="GO" id="GO:0004519">
    <property type="term" value="F:endonuclease activity"/>
    <property type="evidence" value="ECO:0007669"/>
    <property type="project" value="InterPro"/>
</dbReference>
<organism evidence="4 5">
    <name type="scientific">Pseudoleptotrichia goodfellowii</name>
    <dbReference type="NCBI Taxonomy" id="157692"/>
    <lineage>
        <taxon>Bacteria</taxon>
        <taxon>Fusobacteriati</taxon>
        <taxon>Fusobacteriota</taxon>
        <taxon>Fusobacteriia</taxon>
        <taxon>Fusobacteriales</taxon>
        <taxon>Leptotrichiaceae</taxon>
        <taxon>Pseudoleptotrichia</taxon>
    </lineage>
</organism>
<sequence length="225" mass="25625">MDIKKIFKKIVEILLIVILCVAVTRFFINKEQKQKKDTAVSQKSSGKEKSDKNYAQYKNNKKSNKKKKKEYNTETNNNNQNSDSEKTVSSGNRKYKIDYDHIIGGDINSSGEKVTGGHTLLRGDVRIIKKIGSPASNGVYRATVEIKRPDGKWQKKTSNGGVNTMFPENWDEARVIDEINSAWENRKELKGRDSNMWQGISKSGVIIRGYKSPRITAYPIYEGER</sequence>
<reference evidence="4 5" key="1">
    <citation type="submission" date="2019-07" db="EMBL/GenBank/DDBJ databases">
        <title>Complete Genome Sequence of Leptotrichia goodfellowii Strain JCM 16774.</title>
        <authorList>
            <person name="Watanabe S."/>
            <person name="Cui L."/>
        </authorList>
    </citation>
    <scope>NUCLEOTIDE SEQUENCE [LARGE SCALE GENOMIC DNA]</scope>
    <source>
        <strain evidence="4 5">JCM16774</strain>
    </source>
</reference>
<evidence type="ECO:0000259" key="3">
    <source>
        <dbReference type="Pfam" id="PF14436"/>
    </source>
</evidence>
<dbReference type="Proteomes" id="UP000321606">
    <property type="component" value="Chromosome"/>
</dbReference>
<evidence type="ECO:0000256" key="1">
    <source>
        <dbReference type="SAM" id="MobiDB-lite"/>
    </source>
</evidence>
<dbReference type="RefSeq" id="WP_026738133.1">
    <property type="nucleotide sequence ID" value="NZ_AP019822.1"/>
</dbReference>
<keyword evidence="2" id="KW-0812">Transmembrane</keyword>
<evidence type="ECO:0000313" key="5">
    <source>
        <dbReference type="Proteomes" id="UP000321606"/>
    </source>
</evidence>
<dbReference type="AlphaFoldDB" id="A0A510JEZ2"/>
<feature type="region of interest" description="Disordered" evidence="1">
    <location>
        <begin position="34"/>
        <end position="90"/>
    </location>
</feature>
<evidence type="ECO:0000313" key="4">
    <source>
        <dbReference type="EMBL" id="BBM36971.1"/>
    </source>
</evidence>
<feature type="domain" description="Bacterial EndoU nuclease" evidence="3">
    <location>
        <begin position="100"/>
        <end position="220"/>
    </location>
</feature>
<dbReference type="OrthoDB" id="2664633at2"/>
<dbReference type="Pfam" id="PF14436">
    <property type="entry name" value="EndoU_bacteria"/>
    <property type="match status" value="1"/>
</dbReference>
<dbReference type="STRING" id="714315.GCA_000516535_01922"/>
<feature type="transmembrane region" description="Helical" evidence="2">
    <location>
        <begin position="6"/>
        <end position="28"/>
    </location>
</feature>
<keyword evidence="2" id="KW-0472">Membrane</keyword>
<name>A0A510JEZ2_9FUSO</name>
<feature type="compositionally biased region" description="Low complexity" evidence="1">
    <location>
        <begin position="73"/>
        <end position="82"/>
    </location>
</feature>
<dbReference type="EMBL" id="AP019822">
    <property type="protein sequence ID" value="BBM36971.1"/>
    <property type="molecule type" value="Genomic_DNA"/>
</dbReference>
<gene>
    <name evidence="4" type="ORF">JCM16774_1917</name>
</gene>